<feature type="compositionally biased region" description="Polar residues" evidence="5">
    <location>
        <begin position="76"/>
        <end position="86"/>
    </location>
</feature>
<dbReference type="Gene3D" id="1.20.1250.20">
    <property type="entry name" value="MFS general substrate transporter like domains"/>
    <property type="match status" value="1"/>
</dbReference>
<feature type="transmembrane region" description="Helical" evidence="6">
    <location>
        <begin position="169"/>
        <end position="188"/>
    </location>
</feature>
<dbReference type="EMBL" id="CAMGZC010000682">
    <property type="protein sequence ID" value="CAI0649337.1"/>
    <property type="molecule type" value="Genomic_DNA"/>
</dbReference>
<keyword evidence="9" id="KW-1185">Reference proteome</keyword>
<evidence type="ECO:0000256" key="4">
    <source>
        <dbReference type="ARBA" id="ARBA00023136"/>
    </source>
</evidence>
<dbReference type="InterPro" id="IPR036259">
    <property type="entry name" value="MFS_trans_sf"/>
</dbReference>
<dbReference type="GO" id="GO:0022857">
    <property type="term" value="F:transmembrane transporter activity"/>
    <property type="evidence" value="ECO:0007669"/>
    <property type="project" value="InterPro"/>
</dbReference>
<evidence type="ECO:0000313" key="8">
    <source>
        <dbReference type="EMBL" id="CAI0649337.1"/>
    </source>
</evidence>
<comment type="subcellular location">
    <subcellularLocation>
        <location evidence="1">Membrane</location>
        <topology evidence="1">Multi-pass membrane protein</topology>
    </subcellularLocation>
</comment>
<dbReference type="SUPFAM" id="SSF103473">
    <property type="entry name" value="MFS general substrate transporter"/>
    <property type="match status" value="1"/>
</dbReference>
<dbReference type="GO" id="GO:0005886">
    <property type="term" value="C:plasma membrane"/>
    <property type="evidence" value="ECO:0007669"/>
    <property type="project" value="TreeGrafter"/>
</dbReference>
<feature type="domain" description="Major facilitator superfamily (MFS) profile" evidence="7">
    <location>
        <begin position="104"/>
        <end position="228"/>
    </location>
</feature>
<dbReference type="PANTHER" id="PTHR23502">
    <property type="entry name" value="MAJOR FACILITATOR SUPERFAMILY"/>
    <property type="match status" value="1"/>
</dbReference>
<organism evidence="8 9">
    <name type="scientific">Colletotrichum noveboracense</name>
    <dbReference type="NCBI Taxonomy" id="2664923"/>
    <lineage>
        <taxon>Eukaryota</taxon>
        <taxon>Fungi</taxon>
        <taxon>Dikarya</taxon>
        <taxon>Ascomycota</taxon>
        <taxon>Pezizomycotina</taxon>
        <taxon>Sordariomycetes</taxon>
        <taxon>Hypocreomycetidae</taxon>
        <taxon>Glomerellales</taxon>
        <taxon>Glomerellaceae</taxon>
        <taxon>Colletotrichum</taxon>
        <taxon>Colletotrichum gloeosporioides species complex</taxon>
    </lineage>
</organism>
<evidence type="ECO:0000256" key="3">
    <source>
        <dbReference type="ARBA" id="ARBA00022989"/>
    </source>
</evidence>
<dbReference type="Pfam" id="PF00083">
    <property type="entry name" value="Sugar_tr"/>
    <property type="match status" value="1"/>
</dbReference>
<sequence>MEKDVEKGDGEVARPRESHLAVHPGDRVSLARVSIGGPPPPPPPKEDVPRPMTSSTRRLSFSTTYSERKIKYGTGRHSQTELSPQPTDDPDDPLNWPQWKKELNFVALLMTAGLVGGMKTAYISVNSVLAVRFNVSYTAVTSLTAVPLVISAFTGLFSVVASKIWGKRPVYLVSMVLIFIGAIANMAAGNSFGGCMAGRVFQGFGWGAFDTLILGSIQDTYFVRHLPT</sequence>
<proteinExistence type="predicted"/>
<name>A0A9W4RWT6_9PEZI</name>
<comment type="caution">
    <text evidence="8">The sequence shown here is derived from an EMBL/GenBank/DDBJ whole genome shotgun (WGS) entry which is preliminary data.</text>
</comment>
<protein>
    <recommendedName>
        <fullName evidence="7">Major facilitator superfamily (MFS) profile domain-containing protein</fullName>
    </recommendedName>
</protein>
<dbReference type="AlphaFoldDB" id="A0A9W4RWT6"/>
<evidence type="ECO:0000256" key="5">
    <source>
        <dbReference type="SAM" id="MobiDB-lite"/>
    </source>
</evidence>
<evidence type="ECO:0000256" key="6">
    <source>
        <dbReference type="SAM" id="Phobius"/>
    </source>
</evidence>
<feature type="compositionally biased region" description="Basic and acidic residues" evidence="5">
    <location>
        <begin position="1"/>
        <end position="26"/>
    </location>
</feature>
<feature type="compositionally biased region" description="Low complexity" evidence="5">
    <location>
        <begin position="53"/>
        <end position="65"/>
    </location>
</feature>
<dbReference type="PANTHER" id="PTHR23502:SF181">
    <property type="entry name" value="MAJOR FACILITATOR SUPERFAMILY (MFS) PROFILE DOMAIN-CONTAINING PROTEIN"/>
    <property type="match status" value="1"/>
</dbReference>
<evidence type="ECO:0000313" key="9">
    <source>
        <dbReference type="Proteomes" id="UP001152533"/>
    </source>
</evidence>
<feature type="region of interest" description="Disordered" evidence="5">
    <location>
        <begin position="1"/>
        <end position="93"/>
    </location>
</feature>
<dbReference type="Proteomes" id="UP001152533">
    <property type="component" value="Unassembled WGS sequence"/>
</dbReference>
<evidence type="ECO:0000256" key="2">
    <source>
        <dbReference type="ARBA" id="ARBA00022692"/>
    </source>
</evidence>
<evidence type="ECO:0000256" key="1">
    <source>
        <dbReference type="ARBA" id="ARBA00004141"/>
    </source>
</evidence>
<feature type="transmembrane region" description="Helical" evidence="6">
    <location>
        <begin position="135"/>
        <end position="157"/>
    </location>
</feature>
<dbReference type="InterPro" id="IPR005828">
    <property type="entry name" value="MFS_sugar_transport-like"/>
</dbReference>
<gene>
    <name evidence="8" type="ORF">CGXH109_LOCUS84767</name>
</gene>
<keyword evidence="4 6" id="KW-0472">Membrane</keyword>
<keyword evidence="2 6" id="KW-0812">Transmembrane</keyword>
<reference evidence="8" key="1">
    <citation type="submission" date="2022-08" db="EMBL/GenBank/DDBJ databases">
        <authorList>
            <person name="Giroux E."/>
            <person name="Giroux E."/>
        </authorList>
    </citation>
    <scope>NUCLEOTIDE SEQUENCE</scope>
    <source>
        <strain evidence="8">H1091258</strain>
    </source>
</reference>
<evidence type="ECO:0000259" key="7">
    <source>
        <dbReference type="PROSITE" id="PS50850"/>
    </source>
</evidence>
<keyword evidence="3 6" id="KW-1133">Transmembrane helix</keyword>
<feature type="transmembrane region" description="Helical" evidence="6">
    <location>
        <begin position="103"/>
        <end position="123"/>
    </location>
</feature>
<accession>A0A9W4RWT6</accession>
<dbReference type="InterPro" id="IPR020846">
    <property type="entry name" value="MFS_dom"/>
</dbReference>
<dbReference type="PROSITE" id="PS50850">
    <property type="entry name" value="MFS"/>
    <property type="match status" value="1"/>
</dbReference>